<protein>
    <submittedName>
        <fullName evidence="1">Uncharacterized protein</fullName>
    </submittedName>
</protein>
<dbReference type="EMBL" id="CP017150">
    <property type="protein sequence ID" value="AOP52325.1"/>
    <property type="molecule type" value="Genomic_DNA"/>
</dbReference>
<evidence type="ECO:0000313" key="2">
    <source>
        <dbReference type="Proteomes" id="UP000094793"/>
    </source>
</evidence>
<evidence type="ECO:0000313" key="1">
    <source>
        <dbReference type="EMBL" id="AOP52325.1"/>
    </source>
</evidence>
<dbReference type="KEGG" id="blin:BLSMQ_0611"/>
<gene>
    <name evidence="1" type="ORF">BLSMQ_0611</name>
</gene>
<sequence>MESPHIGESADIREEARPAFILAVLWSPETTLRPELR</sequence>
<organism evidence="1 2">
    <name type="scientific">Brevibacterium aurantiacum</name>
    <dbReference type="NCBI Taxonomy" id="273384"/>
    <lineage>
        <taxon>Bacteria</taxon>
        <taxon>Bacillati</taxon>
        <taxon>Actinomycetota</taxon>
        <taxon>Actinomycetes</taxon>
        <taxon>Micrococcales</taxon>
        <taxon>Brevibacteriaceae</taxon>
        <taxon>Brevibacterium</taxon>
    </lineage>
</organism>
<proteinExistence type="predicted"/>
<dbReference type="AlphaFoldDB" id="A0A1D7VZY4"/>
<name>A0A1D7VZY4_BREAU</name>
<dbReference type="Proteomes" id="UP000094793">
    <property type="component" value="Chromosome"/>
</dbReference>
<reference evidence="2" key="1">
    <citation type="submission" date="2016-09" db="EMBL/GenBank/DDBJ databases">
        <title>Complete Genome Sequence of Brevibacterium linens SMQ-1335.</title>
        <authorList>
            <person name="de Melo A.G."/>
            <person name="Labrie S.J."/>
            <person name="Dumaresq J."/>
            <person name="Roberts R.J."/>
            <person name="Tremblay D.M."/>
            <person name="Moineau S."/>
        </authorList>
    </citation>
    <scope>NUCLEOTIDE SEQUENCE [LARGE SCALE GENOMIC DNA]</scope>
    <source>
        <strain evidence="2">SMQ-1335</strain>
    </source>
</reference>
<accession>A0A1D7VZY4</accession>